<feature type="signal peptide" evidence="1">
    <location>
        <begin position="1"/>
        <end position="23"/>
    </location>
</feature>
<keyword evidence="3" id="KW-1185">Reference proteome</keyword>
<keyword evidence="1" id="KW-0732">Signal</keyword>
<accession>A0ABY7T2V1</accession>
<evidence type="ECO:0000313" key="2">
    <source>
        <dbReference type="EMBL" id="WCT10593.1"/>
    </source>
</evidence>
<sequence>MKNTAKALIIAGMMSLAASSTFAQVIVRVRPERPHETVVVRRGPAPSPRHVWVDEDWTERDGRYVWHGGYWAAPPRPGVAYVPGHWRDTRHGYVWVAGHWR</sequence>
<reference evidence="2 3" key="1">
    <citation type="submission" date="2023-02" db="EMBL/GenBank/DDBJ databases">
        <title>Genome sequence of Mucilaginibacter jinjuensis strain KACC 16571.</title>
        <authorList>
            <person name="Kim S."/>
            <person name="Heo J."/>
            <person name="Kwon S.-W."/>
        </authorList>
    </citation>
    <scope>NUCLEOTIDE SEQUENCE [LARGE SCALE GENOMIC DNA]</scope>
    <source>
        <strain evidence="2 3">KACC 16571</strain>
    </source>
</reference>
<evidence type="ECO:0000256" key="1">
    <source>
        <dbReference type="SAM" id="SignalP"/>
    </source>
</evidence>
<dbReference type="Pfam" id="PF12779">
    <property type="entry name" value="WXXGXW"/>
    <property type="match status" value="2"/>
</dbReference>
<evidence type="ECO:0008006" key="4">
    <source>
        <dbReference type="Google" id="ProtNLM"/>
    </source>
</evidence>
<name>A0ABY7T2V1_9SPHI</name>
<dbReference type="InterPro" id="IPR024447">
    <property type="entry name" value="YXWGXW_rpt"/>
</dbReference>
<proteinExistence type="predicted"/>
<evidence type="ECO:0000313" key="3">
    <source>
        <dbReference type="Proteomes" id="UP001216139"/>
    </source>
</evidence>
<gene>
    <name evidence="2" type="ORF">PQO05_17800</name>
</gene>
<dbReference type="EMBL" id="CP117167">
    <property type="protein sequence ID" value="WCT10593.1"/>
    <property type="molecule type" value="Genomic_DNA"/>
</dbReference>
<protein>
    <recommendedName>
        <fullName evidence="4">YXWGXW repeat-containing protein</fullName>
    </recommendedName>
</protein>
<dbReference type="Proteomes" id="UP001216139">
    <property type="component" value="Chromosome"/>
</dbReference>
<organism evidence="2 3">
    <name type="scientific">Mucilaginibacter jinjuensis</name>
    <dbReference type="NCBI Taxonomy" id="1176721"/>
    <lineage>
        <taxon>Bacteria</taxon>
        <taxon>Pseudomonadati</taxon>
        <taxon>Bacteroidota</taxon>
        <taxon>Sphingobacteriia</taxon>
        <taxon>Sphingobacteriales</taxon>
        <taxon>Sphingobacteriaceae</taxon>
        <taxon>Mucilaginibacter</taxon>
    </lineage>
</organism>
<dbReference type="RefSeq" id="WP_273628782.1">
    <property type="nucleotide sequence ID" value="NZ_CP117167.1"/>
</dbReference>
<feature type="chain" id="PRO_5046251213" description="YXWGXW repeat-containing protein" evidence="1">
    <location>
        <begin position="24"/>
        <end position="101"/>
    </location>
</feature>